<organism evidence="2">
    <name type="scientific">Timema californicum</name>
    <name type="common">California timema</name>
    <name type="synonym">Walking stick</name>
    <dbReference type="NCBI Taxonomy" id="61474"/>
    <lineage>
        <taxon>Eukaryota</taxon>
        <taxon>Metazoa</taxon>
        <taxon>Ecdysozoa</taxon>
        <taxon>Arthropoda</taxon>
        <taxon>Hexapoda</taxon>
        <taxon>Insecta</taxon>
        <taxon>Pterygota</taxon>
        <taxon>Neoptera</taxon>
        <taxon>Polyneoptera</taxon>
        <taxon>Phasmatodea</taxon>
        <taxon>Timematodea</taxon>
        <taxon>Timematoidea</taxon>
        <taxon>Timematidae</taxon>
        <taxon>Timema</taxon>
    </lineage>
</organism>
<dbReference type="EMBL" id="OE191164">
    <property type="protein sequence ID" value="CAD7579338.1"/>
    <property type="molecule type" value="Genomic_DNA"/>
</dbReference>
<gene>
    <name evidence="2" type="ORF">TCMB3V08_LOCUS11872</name>
</gene>
<accession>A0A7R9PE07</accession>
<name>A0A7R9PE07_TIMCA</name>
<sequence>MGQNIHKACKLLKNLTNYSTTVPLGHYEVTSDQIANQVLINGKTKRRHESRKLQRYAEEDETTFALPSP</sequence>
<feature type="region of interest" description="Disordered" evidence="1">
    <location>
        <begin position="44"/>
        <end position="69"/>
    </location>
</feature>
<protein>
    <submittedName>
        <fullName evidence="2">(California timema) hypothetical protein</fullName>
    </submittedName>
</protein>
<dbReference type="AlphaFoldDB" id="A0A7R9PE07"/>
<evidence type="ECO:0000256" key="1">
    <source>
        <dbReference type="SAM" id="MobiDB-lite"/>
    </source>
</evidence>
<evidence type="ECO:0000313" key="2">
    <source>
        <dbReference type="EMBL" id="CAD7579338.1"/>
    </source>
</evidence>
<proteinExistence type="predicted"/>
<reference evidence="2" key="1">
    <citation type="submission" date="2020-11" db="EMBL/GenBank/DDBJ databases">
        <authorList>
            <person name="Tran Van P."/>
        </authorList>
    </citation>
    <scope>NUCLEOTIDE SEQUENCE</scope>
</reference>